<evidence type="ECO:0000313" key="2">
    <source>
        <dbReference type="Proteomes" id="UP000236370"/>
    </source>
</evidence>
<dbReference type="SMR" id="A0A2J8LFZ2"/>
<gene>
    <name evidence="1" type="ORF">CK820_G0029255</name>
</gene>
<dbReference type="Proteomes" id="UP000236370">
    <property type="component" value="Unassembled WGS sequence"/>
</dbReference>
<accession>A0A2J8LFZ2</accession>
<dbReference type="AlphaFoldDB" id="A0A2J8LFZ2"/>
<evidence type="ECO:0000313" key="1">
    <source>
        <dbReference type="EMBL" id="PNI46188.1"/>
    </source>
</evidence>
<feature type="non-terminal residue" evidence="1">
    <location>
        <position position="31"/>
    </location>
</feature>
<sequence>MRSGKASCTLETVWEDKHKYEEAERRFYEHE</sequence>
<protein>
    <submittedName>
        <fullName evidence="1">EEF1D isoform 54</fullName>
    </submittedName>
</protein>
<proteinExistence type="predicted"/>
<comment type="caution">
    <text evidence="1">The sequence shown here is derived from an EMBL/GenBank/DDBJ whole genome shotgun (WGS) entry which is preliminary data.</text>
</comment>
<reference evidence="1 2" key="1">
    <citation type="submission" date="2017-12" db="EMBL/GenBank/DDBJ databases">
        <title>High-resolution comparative analysis of great ape genomes.</title>
        <authorList>
            <person name="Pollen A."/>
            <person name="Hastie A."/>
            <person name="Hormozdiari F."/>
            <person name="Dougherty M."/>
            <person name="Liu R."/>
            <person name="Chaisson M."/>
            <person name="Hoppe E."/>
            <person name="Hill C."/>
            <person name="Pang A."/>
            <person name="Hillier L."/>
            <person name="Baker C."/>
            <person name="Armstrong J."/>
            <person name="Shendure J."/>
            <person name="Paten B."/>
            <person name="Wilson R."/>
            <person name="Chao H."/>
            <person name="Schneider V."/>
            <person name="Ventura M."/>
            <person name="Kronenberg Z."/>
            <person name="Murali S."/>
            <person name="Gordon D."/>
            <person name="Cantsilieris S."/>
            <person name="Munson K."/>
            <person name="Nelson B."/>
            <person name="Raja A."/>
            <person name="Underwood J."/>
            <person name="Diekhans M."/>
            <person name="Fiddes I."/>
            <person name="Haussler D."/>
            <person name="Eichler E."/>
        </authorList>
    </citation>
    <scope>NUCLEOTIDE SEQUENCE [LARGE SCALE GENOMIC DNA]</scope>
    <source>
        <strain evidence="1">Yerkes chimp pedigree #C0471</strain>
    </source>
</reference>
<dbReference type="EMBL" id="NBAG03000294">
    <property type="protein sequence ID" value="PNI46188.1"/>
    <property type="molecule type" value="Genomic_DNA"/>
</dbReference>
<organism evidence="1 2">
    <name type="scientific">Pan troglodytes</name>
    <name type="common">Chimpanzee</name>
    <dbReference type="NCBI Taxonomy" id="9598"/>
    <lineage>
        <taxon>Eukaryota</taxon>
        <taxon>Metazoa</taxon>
        <taxon>Chordata</taxon>
        <taxon>Craniata</taxon>
        <taxon>Vertebrata</taxon>
        <taxon>Euteleostomi</taxon>
        <taxon>Mammalia</taxon>
        <taxon>Eutheria</taxon>
        <taxon>Euarchontoglires</taxon>
        <taxon>Primates</taxon>
        <taxon>Haplorrhini</taxon>
        <taxon>Catarrhini</taxon>
        <taxon>Hominidae</taxon>
        <taxon>Pan</taxon>
    </lineage>
</organism>
<name>A0A2J8LFZ2_PANTR</name>